<feature type="domain" description="HTH cro/C1-type" evidence="2">
    <location>
        <begin position="2"/>
        <end position="40"/>
    </location>
</feature>
<dbReference type="InterPro" id="IPR041413">
    <property type="entry name" value="MLTR_LBD"/>
</dbReference>
<dbReference type="PROSITE" id="PS50943">
    <property type="entry name" value="HTH_CROC1"/>
    <property type="match status" value="1"/>
</dbReference>
<dbReference type="Pfam" id="PF13560">
    <property type="entry name" value="HTH_31"/>
    <property type="match status" value="1"/>
</dbReference>
<dbReference type="GO" id="GO:0003677">
    <property type="term" value="F:DNA binding"/>
    <property type="evidence" value="ECO:0007669"/>
    <property type="project" value="InterPro"/>
</dbReference>
<gene>
    <name evidence="3" type="ORF">Pka01_10340</name>
</gene>
<comment type="caution">
    <text evidence="3">The sequence shown here is derived from an EMBL/GenBank/DDBJ whole genome shotgun (WGS) entry which is preliminary data.</text>
</comment>
<dbReference type="PANTHER" id="PTHR35010">
    <property type="entry name" value="BLL4672 PROTEIN-RELATED"/>
    <property type="match status" value="1"/>
</dbReference>
<evidence type="ECO:0000256" key="1">
    <source>
        <dbReference type="SAM" id="MobiDB-lite"/>
    </source>
</evidence>
<dbReference type="CDD" id="cd00093">
    <property type="entry name" value="HTH_XRE"/>
    <property type="match status" value="1"/>
</dbReference>
<name>A0A8J3LSD4_9ACTN</name>
<dbReference type="SUPFAM" id="SSF47413">
    <property type="entry name" value="lambda repressor-like DNA-binding domains"/>
    <property type="match status" value="1"/>
</dbReference>
<feature type="region of interest" description="Disordered" evidence="1">
    <location>
        <begin position="224"/>
        <end position="258"/>
    </location>
</feature>
<proteinExistence type="predicted"/>
<sequence length="272" mass="30578">MLAGISIDYYSRLEQGRERRPSPQVIEAIARVLQLDQEATEHLHELARARPHRRTAAGPADRVEPSLVRLIDGWDHVPAYVVNSRLDVLVRNLVAEGLYEGLEHSDNLLRLALLNPVARGFYLDWEMDTSSKVAHLRAMAGLDTDDPDMLELLDELSESEDFRRMWALHEVRGRTRAPVRFHRDDIGDVITTMEVLTVDGSPGQKLIVFQAEPGSPSEAALIALSDRMRKRSRGGARPSGRPEHDEDPDPGHPGPTDIEEAAAKLRHRVRPR</sequence>
<dbReference type="InterPro" id="IPR001387">
    <property type="entry name" value="Cro/C1-type_HTH"/>
</dbReference>
<protein>
    <submittedName>
        <fullName evidence="3">Transcriptional regulator</fullName>
    </submittedName>
</protein>
<dbReference type="PANTHER" id="PTHR35010:SF2">
    <property type="entry name" value="BLL4672 PROTEIN"/>
    <property type="match status" value="1"/>
</dbReference>
<dbReference type="EMBL" id="BONV01000003">
    <property type="protein sequence ID" value="GIG77907.1"/>
    <property type="molecule type" value="Genomic_DNA"/>
</dbReference>
<dbReference type="Pfam" id="PF17765">
    <property type="entry name" value="MLTR_LBD"/>
    <property type="match status" value="1"/>
</dbReference>
<evidence type="ECO:0000259" key="2">
    <source>
        <dbReference type="PROSITE" id="PS50943"/>
    </source>
</evidence>
<dbReference type="InterPro" id="IPR010982">
    <property type="entry name" value="Lambda_DNA-bd_dom_sf"/>
</dbReference>
<dbReference type="AlphaFoldDB" id="A0A8J3LSD4"/>
<reference evidence="3 4" key="1">
    <citation type="submission" date="2021-01" db="EMBL/GenBank/DDBJ databases">
        <title>Whole genome shotgun sequence of Planotetraspora kaengkrachanensis NBRC 104272.</title>
        <authorList>
            <person name="Komaki H."/>
            <person name="Tamura T."/>
        </authorList>
    </citation>
    <scope>NUCLEOTIDE SEQUENCE [LARGE SCALE GENOMIC DNA]</scope>
    <source>
        <strain evidence="3 4">NBRC 104272</strain>
    </source>
</reference>
<dbReference type="Proteomes" id="UP000630097">
    <property type="component" value="Unassembled WGS sequence"/>
</dbReference>
<evidence type="ECO:0000313" key="4">
    <source>
        <dbReference type="Proteomes" id="UP000630097"/>
    </source>
</evidence>
<dbReference type="Gene3D" id="3.30.450.180">
    <property type="match status" value="1"/>
</dbReference>
<dbReference type="Gene3D" id="1.10.260.40">
    <property type="entry name" value="lambda repressor-like DNA-binding domains"/>
    <property type="match status" value="1"/>
</dbReference>
<keyword evidence="4" id="KW-1185">Reference proteome</keyword>
<accession>A0A8J3LSD4</accession>
<organism evidence="3 4">
    <name type="scientific">Planotetraspora kaengkrachanensis</name>
    <dbReference type="NCBI Taxonomy" id="575193"/>
    <lineage>
        <taxon>Bacteria</taxon>
        <taxon>Bacillati</taxon>
        <taxon>Actinomycetota</taxon>
        <taxon>Actinomycetes</taxon>
        <taxon>Streptosporangiales</taxon>
        <taxon>Streptosporangiaceae</taxon>
        <taxon>Planotetraspora</taxon>
    </lineage>
</organism>
<evidence type="ECO:0000313" key="3">
    <source>
        <dbReference type="EMBL" id="GIG77907.1"/>
    </source>
</evidence>